<dbReference type="PANTHER" id="PTHR11061">
    <property type="entry name" value="RNA M5U METHYLTRANSFERASE"/>
    <property type="match status" value="1"/>
</dbReference>
<keyword evidence="1" id="KW-0004">4Fe-4S</keyword>
<proteinExistence type="inferred from homology"/>
<evidence type="ECO:0000256" key="7">
    <source>
        <dbReference type="PROSITE-ProRule" id="PRU10015"/>
    </source>
</evidence>
<dbReference type="GO" id="GO:0008168">
    <property type="term" value="F:methyltransferase activity"/>
    <property type="evidence" value="ECO:0007669"/>
    <property type="project" value="UniProtKB-KW"/>
</dbReference>
<accession>A0ABU0M4I2</accession>
<name>A0ABU0M4I2_9HYPH</name>
<dbReference type="InterPro" id="IPR012340">
    <property type="entry name" value="NA-bd_OB-fold"/>
</dbReference>
<dbReference type="InterPro" id="IPR010280">
    <property type="entry name" value="U5_MeTrfase_fam"/>
</dbReference>
<feature type="binding site" evidence="6">
    <location>
        <position position="296"/>
    </location>
    <ligand>
        <name>S-adenosyl-L-methionine</name>
        <dbReference type="ChEBI" id="CHEBI:59789"/>
    </ligand>
</feature>
<evidence type="ECO:0000313" key="10">
    <source>
        <dbReference type="Proteomes" id="UP001223743"/>
    </source>
</evidence>
<feature type="binding site" evidence="6">
    <location>
        <position position="276"/>
    </location>
    <ligand>
        <name>S-adenosyl-L-methionine</name>
        <dbReference type="ChEBI" id="CHEBI:59789"/>
    </ligand>
</feature>
<dbReference type="PROSITE" id="PS50926">
    <property type="entry name" value="TRAM"/>
    <property type="match status" value="1"/>
</dbReference>
<dbReference type="SUPFAM" id="SSF50249">
    <property type="entry name" value="Nucleic acid-binding proteins"/>
    <property type="match status" value="1"/>
</dbReference>
<keyword evidence="1" id="KW-0479">Metal-binding</keyword>
<dbReference type="Proteomes" id="UP001223743">
    <property type="component" value="Unassembled WGS sequence"/>
</dbReference>
<feature type="domain" description="TRAM" evidence="8">
    <location>
        <begin position="1"/>
        <end position="52"/>
    </location>
</feature>
<keyword evidence="10" id="KW-1185">Reference proteome</keyword>
<evidence type="ECO:0000256" key="2">
    <source>
        <dbReference type="ARBA" id="ARBA00022603"/>
    </source>
</evidence>
<protein>
    <submittedName>
        <fullName evidence="9">23S rRNA (Uracil1939-C5)-methyltransferase</fullName>
        <ecNumber evidence="9">2.1.1.190</ecNumber>
    </submittedName>
</protein>
<evidence type="ECO:0000256" key="5">
    <source>
        <dbReference type="ARBA" id="ARBA00023014"/>
    </source>
</evidence>
<dbReference type="Pfam" id="PF05958">
    <property type="entry name" value="tRNA_U5-meth_tr"/>
    <property type="match status" value="1"/>
</dbReference>
<evidence type="ECO:0000256" key="6">
    <source>
        <dbReference type="PROSITE-ProRule" id="PRU01024"/>
    </source>
</evidence>
<feature type="active site" description="Nucleophile" evidence="6">
    <location>
        <position position="370"/>
    </location>
</feature>
<dbReference type="InterPro" id="IPR002792">
    <property type="entry name" value="TRAM_dom"/>
</dbReference>
<dbReference type="EMBL" id="JAUSWJ010000001">
    <property type="protein sequence ID" value="MDQ0515728.1"/>
    <property type="molecule type" value="Genomic_DNA"/>
</dbReference>
<dbReference type="Gene3D" id="2.40.50.1070">
    <property type="match status" value="1"/>
</dbReference>
<dbReference type="GO" id="GO:0032259">
    <property type="term" value="P:methylation"/>
    <property type="evidence" value="ECO:0007669"/>
    <property type="project" value="UniProtKB-KW"/>
</dbReference>
<reference evidence="9 10" key="1">
    <citation type="submission" date="2023-07" db="EMBL/GenBank/DDBJ databases">
        <title>Genomic Encyclopedia of Type Strains, Phase IV (KMG-IV): sequencing the most valuable type-strain genomes for metagenomic binning, comparative biology and taxonomic classification.</title>
        <authorList>
            <person name="Goeker M."/>
        </authorList>
    </citation>
    <scope>NUCLEOTIDE SEQUENCE [LARGE SCALE GENOMIC DNA]</scope>
    <source>
        <strain evidence="9 10">B1-1</strain>
    </source>
</reference>
<organism evidence="9 10">
    <name type="scientific">Kaistia geumhonensis</name>
    <dbReference type="NCBI Taxonomy" id="410839"/>
    <lineage>
        <taxon>Bacteria</taxon>
        <taxon>Pseudomonadati</taxon>
        <taxon>Pseudomonadota</taxon>
        <taxon>Alphaproteobacteria</taxon>
        <taxon>Hyphomicrobiales</taxon>
        <taxon>Kaistiaceae</taxon>
        <taxon>Kaistia</taxon>
    </lineage>
</organism>
<dbReference type="Gene3D" id="3.40.50.150">
    <property type="entry name" value="Vaccinia Virus protein VP39"/>
    <property type="match status" value="1"/>
</dbReference>
<comment type="similarity">
    <text evidence="6">Belongs to the class I-like SAM-binding methyltransferase superfamily. RNA M5U methyltransferase family.</text>
</comment>
<keyword evidence="2 6" id="KW-0489">Methyltransferase</keyword>
<dbReference type="PANTHER" id="PTHR11061:SF49">
    <property type="entry name" value="23S RRNA (URACIL(1939)-C(5))-METHYLTRANSFERASE RLMD"/>
    <property type="match status" value="1"/>
</dbReference>
<dbReference type="CDD" id="cd02440">
    <property type="entry name" value="AdoMet_MTases"/>
    <property type="match status" value="1"/>
</dbReference>
<dbReference type="InterPro" id="IPR029063">
    <property type="entry name" value="SAM-dependent_MTases_sf"/>
</dbReference>
<dbReference type="EC" id="2.1.1.190" evidence="9"/>
<feature type="binding site" evidence="6">
    <location>
        <position position="344"/>
    </location>
    <ligand>
        <name>S-adenosyl-L-methionine</name>
        <dbReference type="ChEBI" id="CHEBI:59789"/>
    </ligand>
</feature>
<feature type="binding site" evidence="6">
    <location>
        <position position="245"/>
    </location>
    <ligand>
        <name>S-adenosyl-L-methionine</name>
        <dbReference type="ChEBI" id="CHEBI:59789"/>
    </ligand>
</feature>
<evidence type="ECO:0000256" key="4">
    <source>
        <dbReference type="ARBA" id="ARBA00022691"/>
    </source>
</evidence>
<comment type="caution">
    <text evidence="9">The sequence shown here is derived from an EMBL/GenBank/DDBJ whole genome shotgun (WGS) entry which is preliminary data.</text>
</comment>
<dbReference type="RefSeq" id="WP_266280597.1">
    <property type="nucleotide sequence ID" value="NZ_JAPKNF010000001.1"/>
</dbReference>
<dbReference type="InterPro" id="IPR030390">
    <property type="entry name" value="MeTrfase_TrmA_AS"/>
</dbReference>
<gene>
    <name evidence="9" type="ORF">QO015_001341</name>
</gene>
<evidence type="ECO:0000313" key="9">
    <source>
        <dbReference type="EMBL" id="MDQ0515728.1"/>
    </source>
</evidence>
<evidence type="ECO:0000256" key="1">
    <source>
        <dbReference type="ARBA" id="ARBA00022485"/>
    </source>
</evidence>
<dbReference type="SUPFAM" id="SSF53335">
    <property type="entry name" value="S-adenosyl-L-methionine-dependent methyltransferases"/>
    <property type="match status" value="1"/>
</dbReference>
<keyword evidence="4 6" id="KW-0949">S-adenosyl-L-methionine</keyword>
<feature type="active site" evidence="7">
    <location>
        <position position="370"/>
    </location>
</feature>
<dbReference type="PROSITE" id="PS51687">
    <property type="entry name" value="SAM_MT_RNA_M5U"/>
    <property type="match status" value="1"/>
</dbReference>
<keyword evidence="1" id="KW-0408">Iron</keyword>
<keyword evidence="3 6" id="KW-0808">Transferase</keyword>
<evidence type="ECO:0000259" key="8">
    <source>
        <dbReference type="PROSITE" id="PS50926"/>
    </source>
</evidence>
<dbReference type="Pfam" id="PF01938">
    <property type="entry name" value="TRAM"/>
    <property type="match status" value="1"/>
</dbReference>
<keyword evidence="5" id="KW-0411">Iron-sulfur</keyword>
<dbReference type="Gene3D" id="2.40.50.140">
    <property type="entry name" value="Nucleic acid-binding proteins"/>
    <property type="match status" value="1"/>
</dbReference>
<sequence length="413" mass="44556">MRHRLTITSLGHEGDGVAEDGGAKVFVPFALPGEVVEADVAGERGHLVKILERSPDRTEPPCRHFGTCGGCTLQHLAEAPYRAFKRDLVQRAFEQRGIAVEVEPLLAIGPHSRRRAVFTVEKEGDTTRLGFNRRESHDLLAIEECPLLVPAIETRLGRLSQLAGLVIGRGKRARMTVTATDTGLDVAIDGAATPGRALYDILGRHVAEGWLARLTVEGTEVATSRQPELRLGDTVLYPAAGGFLQATAASEQALADLVDAGIGKAGPRSAPVVDLFAGIGTFSLRLARRFPVLAVEGDAALLKALDRSMRFSKGIRTITMRRRDLFLNPMAPPELKPFKAVVFDPPRAGAKAQSEMLAKSTVQRIVGVSCNAATLARDARILIDGGYRLTRVTPVDQFLWSSHVEVVAAFEKG</sequence>
<dbReference type="PROSITE" id="PS01230">
    <property type="entry name" value="TRMA_1"/>
    <property type="match status" value="1"/>
</dbReference>
<evidence type="ECO:0000256" key="3">
    <source>
        <dbReference type="ARBA" id="ARBA00022679"/>
    </source>
</evidence>